<feature type="compositionally biased region" description="Acidic residues" evidence="5">
    <location>
        <begin position="1"/>
        <end position="10"/>
    </location>
</feature>
<evidence type="ECO:0000256" key="5">
    <source>
        <dbReference type="SAM" id="MobiDB-lite"/>
    </source>
</evidence>
<dbReference type="WBParaSite" id="TREG1_80740.1">
    <property type="protein sequence ID" value="TREG1_80740.1"/>
    <property type="gene ID" value="TREG1_80740"/>
</dbReference>
<organism evidence="6 7">
    <name type="scientific">Trichobilharzia regenti</name>
    <name type="common">Nasal bird schistosome</name>
    <dbReference type="NCBI Taxonomy" id="157069"/>
    <lineage>
        <taxon>Eukaryota</taxon>
        <taxon>Metazoa</taxon>
        <taxon>Spiralia</taxon>
        <taxon>Lophotrochozoa</taxon>
        <taxon>Platyhelminthes</taxon>
        <taxon>Trematoda</taxon>
        <taxon>Digenea</taxon>
        <taxon>Strigeidida</taxon>
        <taxon>Schistosomatoidea</taxon>
        <taxon>Schistosomatidae</taxon>
        <taxon>Trichobilharzia</taxon>
    </lineage>
</organism>
<dbReference type="Proteomes" id="UP000050795">
    <property type="component" value="Unassembled WGS sequence"/>
</dbReference>
<dbReference type="GO" id="GO:0003743">
    <property type="term" value="F:translation initiation factor activity"/>
    <property type="evidence" value="ECO:0007669"/>
    <property type="project" value="UniProtKB-UniRule"/>
</dbReference>
<comment type="subunit">
    <text evidence="4">Component of the eukaryotic translation initiation factor 3 (eIF-3) complex.</text>
</comment>
<evidence type="ECO:0000256" key="2">
    <source>
        <dbReference type="ARBA" id="ARBA00022540"/>
    </source>
</evidence>
<keyword evidence="1 4" id="KW-0963">Cytoplasm</keyword>
<dbReference type="GO" id="GO:0005852">
    <property type="term" value="C:eukaryotic translation initiation factor 3 complex"/>
    <property type="evidence" value="ECO:0007669"/>
    <property type="project" value="UniProtKB-UniRule"/>
</dbReference>
<evidence type="ECO:0000313" key="6">
    <source>
        <dbReference type="Proteomes" id="UP000050795"/>
    </source>
</evidence>
<dbReference type="AlphaFoldDB" id="A0AA85KA94"/>
<comment type="function">
    <text evidence="4">Component of the eukaryotic translation initiation factor 3 (eIF-3) complex, which is involved in protein synthesis of a specialized repertoire of mRNAs and, together with other initiation factors, stimulates binding of mRNA and methionyl-tRNAi to the 40S ribosome. The eIF-3 complex specifically targets and initiates translation of a subset of mRNAs involved in cell proliferation.</text>
</comment>
<dbReference type="PANTHER" id="PTHR21681:SF0">
    <property type="entry name" value="EUKARYOTIC TRANSLATION INITIATION FACTOR 3 SUBUNIT J"/>
    <property type="match status" value="1"/>
</dbReference>
<reference evidence="7" key="2">
    <citation type="submission" date="2023-11" db="UniProtKB">
        <authorList>
            <consortium name="WormBaseParasite"/>
        </authorList>
    </citation>
    <scope>IDENTIFICATION</scope>
</reference>
<dbReference type="Gene3D" id="1.10.246.60">
    <property type="entry name" value="Eukaryotic translation initiation factor 3 like domains"/>
    <property type="match status" value="1"/>
</dbReference>
<reference evidence="6" key="1">
    <citation type="submission" date="2022-06" db="EMBL/GenBank/DDBJ databases">
        <authorList>
            <person name="Berger JAMES D."/>
            <person name="Berger JAMES D."/>
        </authorList>
    </citation>
    <scope>NUCLEOTIDE SEQUENCE [LARGE SCALE GENOMIC DNA]</scope>
</reference>
<dbReference type="GO" id="GO:0033290">
    <property type="term" value="C:eukaryotic 48S preinitiation complex"/>
    <property type="evidence" value="ECO:0007669"/>
    <property type="project" value="UniProtKB-UniRule"/>
</dbReference>
<dbReference type="HAMAP" id="MF_03009">
    <property type="entry name" value="eIF3j"/>
    <property type="match status" value="1"/>
</dbReference>
<dbReference type="InterPro" id="IPR013906">
    <property type="entry name" value="eIF3j"/>
</dbReference>
<accession>A0AA85KA94</accession>
<evidence type="ECO:0000256" key="1">
    <source>
        <dbReference type="ARBA" id="ARBA00022490"/>
    </source>
</evidence>
<dbReference type="PANTHER" id="PTHR21681">
    <property type="entry name" value="EUKARYOTIC TRANSLATION INITIATION FACTOR 3 SUBUNIT J"/>
    <property type="match status" value="1"/>
</dbReference>
<proteinExistence type="inferred from homology"/>
<comment type="subcellular location">
    <subcellularLocation>
        <location evidence="4">Cytoplasm</location>
    </subcellularLocation>
</comment>
<keyword evidence="3 4" id="KW-0648">Protein biosynthesis</keyword>
<comment type="similarity">
    <text evidence="4">Belongs to the eIF-3 subunit J family.</text>
</comment>
<name>A0AA85KA94_TRIRE</name>
<dbReference type="GO" id="GO:0016282">
    <property type="term" value="C:eukaryotic 43S preinitiation complex"/>
    <property type="evidence" value="ECO:0007669"/>
    <property type="project" value="UniProtKB-UniRule"/>
</dbReference>
<feature type="compositionally biased region" description="Basic and acidic residues" evidence="5">
    <location>
        <begin position="55"/>
        <end position="82"/>
    </location>
</feature>
<dbReference type="InterPro" id="IPR023194">
    <property type="entry name" value="eIF3-like_dom_sf"/>
</dbReference>
<evidence type="ECO:0000256" key="4">
    <source>
        <dbReference type="HAMAP-Rule" id="MF_03009"/>
    </source>
</evidence>
<dbReference type="GO" id="GO:0001732">
    <property type="term" value="P:formation of cytoplasmic translation initiation complex"/>
    <property type="evidence" value="ECO:0007669"/>
    <property type="project" value="UniProtKB-UniRule"/>
</dbReference>
<sequence length="227" mass="25872">MGDWDDEDQNDIVAKQIKTSWDDDDDDAIPESWDAEPASKTTSKPASQAPPKLSLAERIKLKEEQKRKEREEKLKRQEEELKQSQPATELQREKLAEEAELGLLKDTFGPTPVQNVNKETIDSCCPTTKEEFNRLHELLVTKITTIQKSPHYSAFAESLIRDLTVEMEIDTLRSVNTAINALISEKQKLVKGKTKKKAKGKLLVERENDYNYGGDDDAVADEYDDFM</sequence>
<dbReference type="Pfam" id="PF08597">
    <property type="entry name" value="eIF3_subunit"/>
    <property type="match status" value="1"/>
</dbReference>
<evidence type="ECO:0000313" key="7">
    <source>
        <dbReference type="WBParaSite" id="TREG1_80740.1"/>
    </source>
</evidence>
<feature type="region of interest" description="Disordered" evidence="5">
    <location>
        <begin position="1"/>
        <end position="90"/>
    </location>
</feature>
<keyword evidence="6" id="KW-1185">Reference proteome</keyword>
<keyword evidence="2 4" id="KW-0396">Initiation factor</keyword>
<protein>
    <recommendedName>
        <fullName evidence="4">Eukaryotic translation initiation factor 3 subunit J</fullName>
        <shortName evidence="4">eIF3j</shortName>
    </recommendedName>
</protein>
<evidence type="ECO:0000256" key="3">
    <source>
        <dbReference type="ARBA" id="ARBA00022917"/>
    </source>
</evidence>